<evidence type="ECO:0000313" key="9">
    <source>
        <dbReference type="Proteomes" id="UP000184543"/>
    </source>
</evidence>
<feature type="domain" description="GTP cyclohydrolase I" evidence="7">
    <location>
        <begin position="78"/>
        <end position="255"/>
    </location>
</feature>
<evidence type="ECO:0000256" key="2">
    <source>
        <dbReference type="ARBA" id="ARBA00005080"/>
    </source>
</evidence>
<keyword evidence="6" id="KW-0342">GTP-binding</keyword>
<keyword evidence="9" id="KW-1185">Reference proteome</keyword>
<dbReference type="PANTHER" id="PTHR11109:SF7">
    <property type="entry name" value="GTP CYCLOHYDROLASE 1"/>
    <property type="match status" value="1"/>
</dbReference>
<dbReference type="GO" id="GO:0005525">
    <property type="term" value="F:GTP binding"/>
    <property type="evidence" value="ECO:0007669"/>
    <property type="project" value="UniProtKB-KW"/>
</dbReference>
<dbReference type="NCBIfam" id="NF006825">
    <property type="entry name" value="PRK09347.1-2"/>
    <property type="match status" value="1"/>
</dbReference>
<feature type="binding site" evidence="6">
    <location>
        <position position="220"/>
    </location>
    <ligand>
        <name>Zn(2+)</name>
        <dbReference type="ChEBI" id="CHEBI:29105"/>
    </ligand>
</feature>
<accession>A0A1M6HHH4</accession>
<keyword evidence="6" id="KW-0862">Zinc</keyword>
<dbReference type="InterPro" id="IPR001474">
    <property type="entry name" value="GTP_CycHdrlase_I"/>
</dbReference>
<dbReference type="InterPro" id="IPR043134">
    <property type="entry name" value="GTP-CH-I_N"/>
</dbReference>
<sequence>MLSVLFQVALEVARDRFTGRNFVVLNDLGRKRIQQMKIDSTLDKQFEEMGNDHVSTSEDTPLRSDAFVLSDKEKIERIQENIREVMLTLGLDLDDDSLKGTPNRVAKMFVNEIFGGLHPDRKPKSSTFSNKYKYGEMLVEKNITLYSTCEHHLLPIVGKAHIAYISSGNVVGLSKMNRIVDYFAKRPQVQERLTIQIVRELQRVLKTEDVACVIDAKHLCVNSRGIRDIDSSTVTAEYGGKFKQEAVRREFLDYINIDTNF</sequence>
<dbReference type="HAMAP" id="MF_00223">
    <property type="entry name" value="FolE"/>
    <property type="match status" value="1"/>
</dbReference>
<dbReference type="Proteomes" id="UP000184543">
    <property type="component" value="Unassembled WGS sequence"/>
</dbReference>
<name>A0A1M6HHH4_9FLAO</name>
<keyword evidence="6" id="KW-0547">Nucleotide-binding</keyword>
<dbReference type="NCBIfam" id="NF006826">
    <property type="entry name" value="PRK09347.1-3"/>
    <property type="match status" value="1"/>
</dbReference>
<dbReference type="PROSITE" id="PS00859">
    <property type="entry name" value="GTP_CYCLOHYDROL_1_1"/>
    <property type="match status" value="1"/>
</dbReference>
<dbReference type="InterPro" id="IPR018234">
    <property type="entry name" value="GTP_CycHdrlase_I_CS"/>
</dbReference>
<dbReference type="EMBL" id="FQYU01000003">
    <property type="protein sequence ID" value="SHJ21623.1"/>
    <property type="molecule type" value="Genomic_DNA"/>
</dbReference>
<dbReference type="PROSITE" id="PS00860">
    <property type="entry name" value="GTP_CYCLOHYDROL_1_2"/>
    <property type="match status" value="1"/>
</dbReference>
<reference evidence="9" key="1">
    <citation type="submission" date="2016-11" db="EMBL/GenBank/DDBJ databases">
        <authorList>
            <person name="Varghese N."/>
            <person name="Submissions S."/>
        </authorList>
    </citation>
    <scope>NUCLEOTIDE SEQUENCE [LARGE SCALE GENOMIC DNA]</scope>
    <source>
        <strain evidence="9">DSM 19858</strain>
    </source>
</reference>
<dbReference type="PANTHER" id="PTHR11109">
    <property type="entry name" value="GTP CYCLOHYDROLASE I"/>
    <property type="match status" value="1"/>
</dbReference>
<evidence type="ECO:0000256" key="6">
    <source>
        <dbReference type="HAMAP-Rule" id="MF_00223"/>
    </source>
</evidence>
<evidence type="ECO:0000256" key="4">
    <source>
        <dbReference type="ARBA" id="ARBA00022563"/>
    </source>
</evidence>
<dbReference type="GO" id="GO:0006730">
    <property type="term" value="P:one-carbon metabolic process"/>
    <property type="evidence" value="ECO:0007669"/>
    <property type="project" value="UniProtKB-UniRule"/>
</dbReference>
<feature type="binding site" evidence="6">
    <location>
        <position position="149"/>
    </location>
    <ligand>
        <name>Zn(2+)</name>
        <dbReference type="ChEBI" id="CHEBI:29105"/>
    </ligand>
</feature>
<keyword evidence="4 6" id="KW-0554">One-carbon metabolism</keyword>
<dbReference type="AlphaFoldDB" id="A0A1M6HHH4"/>
<evidence type="ECO:0000256" key="5">
    <source>
        <dbReference type="ARBA" id="ARBA00022801"/>
    </source>
</evidence>
<dbReference type="GO" id="GO:0046654">
    <property type="term" value="P:tetrahydrofolate biosynthetic process"/>
    <property type="evidence" value="ECO:0007669"/>
    <property type="project" value="UniProtKB-UniRule"/>
</dbReference>
<evidence type="ECO:0000256" key="1">
    <source>
        <dbReference type="ARBA" id="ARBA00001052"/>
    </source>
</evidence>
<dbReference type="Gene3D" id="1.10.286.10">
    <property type="match status" value="1"/>
</dbReference>
<evidence type="ECO:0000313" key="8">
    <source>
        <dbReference type="EMBL" id="SHJ21623.1"/>
    </source>
</evidence>
<organism evidence="8 9">
    <name type="scientific">Pseudozobellia thermophila</name>
    <dbReference type="NCBI Taxonomy" id="192903"/>
    <lineage>
        <taxon>Bacteria</taxon>
        <taxon>Pseudomonadati</taxon>
        <taxon>Bacteroidota</taxon>
        <taxon>Flavobacteriia</taxon>
        <taxon>Flavobacteriales</taxon>
        <taxon>Flavobacteriaceae</taxon>
        <taxon>Pseudozobellia</taxon>
    </lineage>
</organism>
<dbReference type="STRING" id="192903.SAMN04488513_10351"/>
<protein>
    <recommendedName>
        <fullName evidence="6">GTP cyclohydrolase 1</fullName>
        <ecNumber evidence="6">3.5.4.16</ecNumber>
    </recommendedName>
    <alternativeName>
        <fullName evidence="6">GTP cyclohydrolase I</fullName>
        <shortName evidence="6">GTP-CH-I</shortName>
    </alternativeName>
</protein>
<comment type="pathway">
    <text evidence="2 6">Cofactor biosynthesis; 7,8-dihydroneopterin triphosphate biosynthesis; 7,8-dihydroneopterin triphosphate from GTP: step 1/1.</text>
</comment>
<dbReference type="UniPathway" id="UPA00848">
    <property type="reaction ID" value="UER00151"/>
</dbReference>
<dbReference type="GO" id="GO:0006729">
    <property type="term" value="P:tetrahydrobiopterin biosynthetic process"/>
    <property type="evidence" value="ECO:0007669"/>
    <property type="project" value="TreeGrafter"/>
</dbReference>
<proteinExistence type="inferred from homology"/>
<dbReference type="Gene3D" id="3.30.1130.10">
    <property type="match status" value="1"/>
</dbReference>
<comment type="catalytic activity">
    <reaction evidence="1 6">
        <text>GTP + H2O = 7,8-dihydroneopterin 3'-triphosphate + formate + H(+)</text>
        <dbReference type="Rhea" id="RHEA:17473"/>
        <dbReference type="ChEBI" id="CHEBI:15377"/>
        <dbReference type="ChEBI" id="CHEBI:15378"/>
        <dbReference type="ChEBI" id="CHEBI:15740"/>
        <dbReference type="ChEBI" id="CHEBI:37565"/>
        <dbReference type="ChEBI" id="CHEBI:58462"/>
        <dbReference type="EC" id="3.5.4.16"/>
    </reaction>
</comment>
<comment type="subunit">
    <text evidence="6">Homopolymer.</text>
</comment>
<dbReference type="GO" id="GO:0003934">
    <property type="term" value="F:GTP cyclohydrolase I activity"/>
    <property type="evidence" value="ECO:0007669"/>
    <property type="project" value="UniProtKB-UniRule"/>
</dbReference>
<dbReference type="InterPro" id="IPR043133">
    <property type="entry name" value="GTP-CH-I_C/QueF"/>
</dbReference>
<dbReference type="SUPFAM" id="SSF55620">
    <property type="entry name" value="Tetrahydrobiopterin biosynthesis enzymes-like"/>
    <property type="match status" value="1"/>
</dbReference>
<keyword evidence="6" id="KW-0479">Metal-binding</keyword>
<comment type="similarity">
    <text evidence="3 6">Belongs to the GTP cyclohydrolase I family.</text>
</comment>
<evidence type="ECO:0000256" key="3">
    <source>
        <dbReference type="ARBA" id="ARBA00008085"/>
    </source>
</evidence>
<dbReference type="GO" id="GO:0008270">
    <property type="term" value="F:zinc ion binding"/>
    <property type="evidence" value="ECO:0007669"/>
    <property type="project" value="UniProtKB-UniRule"/>
</dbReference>
<dbReference type="GO" id="GO:0005737">
    <property type="term" value="C:cytoplasm"/>
    <property type="evidence" value="ECO:0007669"/>
    <property type="project" value="TreeGrafter"/>
</dbReference>
<keyword evidence="5 6" id="KW-0378">Hydrolase</keyword>
<dbReference type="NCBIfam" id="TIGR00063">
    <property type="entry name" value="folE"/>
    <property type="match status" value="1"/>
</dbReference>
<dbReference type="InterPro" id="IPR020602">
    <property type="entry name" value="GTP_CycHdrlase_I_dom"/>
</dbReference>
<dbReference type="Pfam" id="PF01227">
    <property type="entry name" value="GTP_cyclohydroI"/>
    <property type="match status" value="1"/>
</dbReference>
<dbReference type="FunFam" id="3.30.1130.10:FF:000001">
    <property type="entry name" value="GTP cyclohydrolase 1"/>
    <property type="match status" value="1"/>
</dbReference>
<dbReference type="EC" id="3.5.4.16" evidence="6"/>
<gene>
    <name evidence="6" type="primary">folE</name>
    <name evidence="8" type="ORF">SAMN04488513_10351</name>
</gene>
<dbReference type="NCBIfam" id="NF006824">
    <property type="entry name" value="PRK09347.1-1"/>
    <property type="match status" value="1"/>
</dbReference>
<feature type="binding site" evidence="6">
    <location>
        <position position="152"/>
    </location>
    <ligand>
        <name>Zn(2+)</name>
        <dbReference type="ChEBI" id="CHEBI:29105"/>
    </ligand>
</feature>
<evidence type="ECO:0000259" key="7">
    <source>
        <dbReference type="Pfam" id="PF01227"/>
    </source>
</evidence>